<keyword evidence="2" id="KW-0288">FMN</keyword>
<evidence type="ECO:0000259" key="5">
    <source>
        <dbReference type="Pfam" id="PF00296"/>
    </source>
</evidence>
<dbReference type="SUPFAM" id="SSF51679">
    <property type="entry name" value="Bacterial luciferase-like"/>
    <property type="match status" value="1"/>
</dbReference>
<dbReference type="Proteomes" id="UP000320244">
    <property type="component" value="Unassembled WGS sequence"/>
</dbReference>
<evidence type="ECO:0000313" key="7">
    <source>
        <dbReference type="Proteomes" id="UP000320244"/>
    </source>
</evidence>
<keyword evidence="1" id="KW-0285">Flavoprotein</keyword>
<dbReference type="PANTHER" id="PTHR42847">
    <property type="entry name" value="ALKANESULFONATE MONOOXYGENASE"/>
    <property type="match status" value="1"/>
</dbReference>
<protein>
    <submittedName>
        <fullName evidence="6">LLM class flavin-dependent oxidoreductase</fullName>
    </submittedName>
</protein>
<keyword evidence="4" id="KW-0503">Monooxygenase</keyword>
<reference evidence="6 7" key="2">
    <citation type="submission" date="2019-08" db="EMBL/GenBank/DDBJ databases">
        <title>Jejuicoccus antrihumi gen. nov., sp. nov., a new member of the family Dermacoccaceae isolated from a cave.</title>
        <authorList>
            <person name="Schumann P."/>
            <person name="Kim I.S."/>
        </authorList>
    </citation>
    <scope>NUCLEOTIDE SEQUENCE [LARGE SCALE GENOMIC DNA]</scope>
    <source>
        <strain evidence="6 7">C5-26</strain>
    </source>
</reference>
<dbReference type="GO" id="GO:0008726">
    <property type="term" value="F:alkanesulfonate monooxygenase activity"/>
    <property type="evidence" value="ECO:0007669"/>
    <property type="project" value="TreeGrafter"/>
</dbReference>
<dbReference type="Pfam" id="PF00296">
    <property type="entry name" value="Bac_luciferase"/>
    <property type="match status" value="1"/>
</dbReference>
<dbReference type="Gene3D" id="3.20.20.30">
    <property type="entry name" value="Luciferase-like domain"/>
    <property type="match status" value="1"/>
</dbReference>
<dbReference type="GO" id="GO:0046306">
    <property type="term" value="P:alkanesulfonate catabolic process"/>
    <property type="evidence" value="ECO:0007669"/>
    <property type="project" value="TreeGrafter"/>
</dbReference>
<dbReference type="AlphaFoldDB" id="A0A563DSH0"/>
<organism evidence="6 7">
    <name type="scientific">Leekyejoonella antrihumi</name>
    <dbReference type="NCBI Taxonomy" id="1660198"/>
    <lineage>
        <taxon>Bacteria</taxon>
        <taxon>Bacillati</taxon>
        <taxon>Actinomycetota</taxon>
        <taxon>Actinomycetes</taxon>
        <taxon>Micrococcales</taxon>
        <taxon>Dermacoccaceae</taxon>
        <taxon>Leekyejoonella</taxon>
    </lineage>
</organism>
<dbReference type="PANTHER" id="PTHR42847:SF4">
    <property type="entry name" value="ALKANESULFONATE MONOOXYGENASE-RELATED"/>
    <property type="match status" value="1"/>
</dbReference>
<dbReference type="EMBL" id="VCQV01000046">
    <property type="protein sequence ID" value="TWP33197.1"/>
    <property type="molecule type" value="Genomic_DNA"/>
</dbReference>
<evidence type="ECO:0000256" key="1">
    <source>
        <dbReference type="ARBA" id="ARBA00022630"/>
    </source>
</evidence>
<evidence type="ECO:0000313" key="6">
    <source>
        <dbReference type="EMBL" id="TWP33197.1"/>
    </source>
</evidence>
<dbReference type="InterPro" id="IPR011251">
    <property type="entry name" value="Luciferase-like_dom"/>
</dbReference>
<keyword evidence="3" id="KW-0560">Oxidoreductase</keyword>
<sequence>MNTLRGLFVAPFDALADPRVIGDLAAKAEAAGWDGFFIWDHLQYGDRVDAIADVWTCCVAVAMRTERLLFGPMVTPLPRRRPQVLARQAASLAVLSGGRLVLGLGLGDDWVGEFSSFGDEADPRVRGRMLDEGLEVLSALLSGRPADHEGTHYVVRDACFRPAPAVPIWLAGRFGNRAPMRRAARYNGFFVIGLDTPEDLQVVTAGLADHDPAPGFDVVLDLRPEQDPAPWLDRGASWVLTRIGPFDINLADVQRIVEAGPGSATSNHDAPSAT</sequence>
<reference evidence="6 7" key="1">
    <citation type="submission" date="2019-05" db="EMBL/GenBank/DDBJ databases">
        <authorList>
            <person name="Lee S.D."/>
        </authorList>
    </citation>
    <scope>NUCLEOTIDE SEQUENCE [LARGE SCALE GENOMIC DNA]</scope>
    <source>
        <strain evidence="6 7">C5-26</strain>
    </source>
</reference>
<feature type="domain" description="Luciferase-like" evidence="5">
    <location>
        <begin position="17"/>
        <end position="204"/>
    </location>
</feature>
<evidence type="ECO:0000256" key="2">
    <source>
        <dbReference type="ARBA" id="ARBA00022643"/>
    </source>
</evidence>
<comment type="caution">
    <text evidence="6">The sequence shown here is derived from an EMBL/GenBank/DDBJ whole genome shotgun (WGS) entry which is preliminary data.</text>
</comment>
<dbReference type="InterPro" id="IPR036661">
    <property type="entry name" value="Luciferase-like_sf"/>
</dbReference>
<dbReference type="RefSeq" id="WP_146320524.1">
    <property type="nucleotide sequence ID" value="NZ_VCQV01000046.1"/>
</dbReference>
<evidence type="ECO:0000256" key="3">
    <source>
        <dbReference type="ARBA" id="ARBA00023002"/>
    </source>
</evidence>
<evidence type="ECO:0000256" key="4">
    <source>
        <dbReference type="ARBA" id="ARBA00023033"/>
    </source>
</evidence>
<gene>
    <name evidence="6" type="ORF">FGL98_21930</name>
</gene>
<proteinExistence type="predicted"/>
<dbReference type="OrthoDB" id="5175259at2"/>
<dbReference type="InterPro" id="IPR050172">
    <property type="entry name" value="SsuD_RutA_monooxygenase"/>
</dbReference>
<keyword evidence="7" id="KW-1185">Reference proteome</keyword>
<accession>A0A563DSH0</accession>
<name>A0A563DSH0_9MICO</name>